<feature type="region of interest" description="Disordered" evidence="1">
    <location>
        <begin position="88"/>
        <end position="122"/>
    </location>
</feature>
<evidence type="ECO:0000313" key="3">
    <source>
        <dbReference type="EMBL" id="OBR16017.1"/>
    </source>
</evidence>
<evidence type="ECO:0000256" key="2">
    <source>
        <dbReference type="SAM" id="SignalP"/>
    </source>
</evidence>
<evidence type="ECO:0000313" key="4">
    <source>
        <dbReference type="Proteomes" id="UP000092177"/>
    </source>
</evidence>
<dbReference type="GeneID" id="28860279"/>
<dbReference type="OrthoDB" id="2362516at2759"/>
<feature type="compositionally biased region" description="Polar residues" evidence="1">
    <location>
        <begin position="109"/>
        <end position="122"/>
    </location>
</feature>
<feature type="compositionally biased region" description="Low complexity" evidence="1">
    <location>
        <begin position="245"/>
        <end position="289"/>
    </location>
</feature>
<feature type="compositionally biased region" description="Low complexity" evidence="1">
    <location>
        <begin position="178"/>
        <end position="196"/>
    </location>
</feature>
<organism evidence="3 4">
    <name type="scientific">Colletotrichum higginsianum (strain IMI 349063)</name>
    <name type="common">Crucifer anthracnose fungus</name>
    <dbReference type="NCBI Taxonomy" id="759273"/>
    <lineage>
        <taxon>Eukaryota</taxon>
        <taxon>Fungi</taxon>
        <taxon>Dikarya</taxon>
        <taxon>Ascomycota</taxon>
        <taxon>Pezizomycotina</taxon>
        <taxon>Sordariomycetes</taxon>
        <taxon>Hypocreomycetidae</taxon>
        <taxon>Glomerellales</taxon>
        <taxon>Glomerellaceae</taxon>
        <taxon>Colletotrichum</taxon>
        <taxon>Colletotrichum destructivum species complex</taxon>
    </lineage>
</organism>
<feature type="compositionally biased region" description="Low complexity" evidence="1">
    <location>
        <begin position="480"/>
        <end position="489"/>
    </location>
</feature>
<feature type="region of interest" description="Disordered" evidence="1">
    <location>
        <begin position="178"/>
        <end position="202"/>
    </location>
</feature>
<keyword evidence="2" id="KW-0732">Signal</keyword>
<comment type="caution">
    <text evidence="3">The sequence shown here is derived from an EMBL/GenBank/DDBJ whole genome shotgun (WGS) entry which is preliminary data.</text>
</comment>
<feature type="region of interest" description="Disordered" evidence="1">
    <location>
        <begin position="480"/>
        <end position="577"/>
    </location>
</feature>
<evidence type="ECO:0000256" key="1">
    <source>
        <dbReference type="SAM" id="MobiDB-lite"/>
    </source>
</evidence>
<name>A0A1B7YVE9_COLHI</name>
<dbReference type="AlphaFoldDB" id="A0A1B7YVE9"/>
<feature type="chain" id="PRO_5008601941" evidence="2">
    <location>
        <begin position="23"/>
        <end position="648"/>
    </location>
</feature>
<feature type="compositionally biased region" description="Low complexity" evidence="1">
    <location>
        <begin position="517"/>
        <end position="564"/>
    </location>
</feature>
<dbReference type="RefSeq" id="XP_018164534.1">
    <property type="nucleotide sequence ID" value="XM_018296172.1"/>
</dbReference>
<protein>
    <submittedName>
        <fullName evidence="3">Prefoldin subunit</fullName>
    </submittedName>
</protein>
<feature type="region of interest" description="Disordered" evidence="1">
    <location>
        <begin position="593"/>
        <end position="619"/>
    </location>
</feature>
<reference evidence="4" key="1">
    <citation type="journal article" date="2017" name="BMC Genomics">
        <title>Gapless genome assembly of Colletotrichum higginsianum reveals chromosome structure and association of transposable elements with secondary metabolite gene clusters.</title>
        <authorList>
            <person name="Dallery J.-F."/>
            <person name="Lapalu N."/>
            <person name="Zampounis A."/>
            <person name="Pigne S."/>
            <person name="Luyten I."/>
            <person name="Amselem J."/>
            <person name="Wittenberg A.H.J."/>
            <person name="Zhou S."/>
            <person name="de Queiroz M.V."/>
            <person name="Robin G.P."/>
            <person name="Auger A."/>
            <person name="Hainaut M."/>
            <person name="Henrissat B."/>
            <person name="Kim K.-T."/>
            <person name="Lee Y.-H."/>
            <person name="Lespinet O."/>
            <person name="Schwartz D.C."/>
            <person name="Thon M.R."/>
            <person name="O'Connell R.J."/>
        </authorList>
    </citation>
    <scope>NUCLEOTIDE SEQUENCE [LARGE SCALE GENOMIC DNA]</scope>
    <source>
        <strain evidence="4">IMI 349063</strain>
    </source>
</reference>
<gene>
    <name evidence="3" type="ORF">CH63R_01197</name>
</gene>
<feature type="signal peptide" evidence="2">
    <location>
        <begin position="1"/>
        <end position="22"/>
    </location>
</feature>
<dbReference type="Proteomes" id="UP000092177">
    <property type="component" value="Chromosome 1"/>
</dbReference>
<feature type="compositionally biased region" description="Polar residues" evidence="1">
    <location>
        <begin position="290"/>
        <end position="313"/>
    </location>
</feature>
<sequence>MPSSIRIADLLLLFLITQTAQAGPVGRAERFFRRDWNTTSSAVNVDSVAAESSITSDPTEAASSAVSVTAQEEQDGVTPSPIFVTLDGTTTDTPDASRPARTTPLDIIPSTTPVPSTADSQSTLESQILPTTTSRPMLLPPIFSTISLPPHLTSGLQNESYVHSSNIASTSTSASASESLTQSISTPHTTSPLSTPVEGDSSVAAPTVSLQSSLSFGFPIPGETTTVATAISEQLPSSTLAPVLSSTTANTEASSPASSTAISPSSTTVSPVRPAPETTSSGPATPSATITLSSPSSALKVTGTPNNQVPTIRTSTPAASTTVSPEVAANNLASAKTFNSLFDSLNENSACAAGQIACVKGNIGLCGPDGAFAIQSCGAGTSCFALPMKTTEGVIVGCYDPEVASGILGTPASVSVPISSTAAPEAPSASGVVSEVTTTITPTIIATYTVSVGPPAVPDASFATPVPGFTTTVVVTKTVEPAPTPSSTTAEEEEEPTATSTSRRRTITSTAEEETSTSKSTRAESTTSELTTVETTQQTSRSTPTPSTTPASTSTTATGTDTDTLIVSPIPTDEPSEPPAVALVTVVFGPSASRETIAGGTPKRKADPTTSASLPPGIGVPQGTPILTVFVTVTQKERETVTVTVTKD</sequence>
<feature type="region of interest" description="Disordered" evidence="1">
    <location>
        <begin position="244"/>
        <end position="321"/>
    </location>
</feature>
<dbReference type="KEGG" id="chig:CH63R_01197"/>
<dbReference type="EMBL" id="LTAN01000001">
    <property type="protein sequence ID" value="OBR16017.1"/>
    <property type="molecule type" value="Genomic_DNA"/>
</dbReference>
<keyword evidence="4" id="KW-1185">Reference proteome</keyword>
<accession>A0A1B7YVE9</accession>
<proteinExistence type="predicted"/>
<dbReference type="VEuPathDB" id="FungiDB:CH63R_01197"/>